<dbReference type="InterPro" id="IPR007492">
    <property type="entry name" value="LytTR_DNA-bd_dom"/>
</dbReference>
<dbReference type="Proteomes" id="UP000248646">
    <property type="component" value="Unassembled WGS sequence"/>
</dbReference>
<dbReference type="PROSITE" id="PS50930">
    <property type="entry name" value="HTH_LYTTR"/>
    <property type="match status" value="1"/>
</dbReference>
<dbReference type="Pfam" id="PF00072">
    <property type="entry name" value="Response_reg"/>
    <property type="match status" value="1"/>
</dbReference>
<dbReference type="InterPro" id="IPR046947">
    <property type="entry name" value="LytR-like"/>
</dbReference>
<dbReference type="PROSITE" id="PS50110">
    <property type="entry name" value="RESPONSE_REGULATORY"/>
    <property type="match status" value="1"/>
</dbReference>
<dbReference type="PANTHER" id="PTHR37299:SF1">
    <property type="entry name" value="STAGE 0 SPORULATION PROTEIN A HOMOLOG"/>
    <property type="match status" value="1"/>
</dbReference>
<name>A0A2W7MCU0_9BACI</name>
<feature type="domain" description="HTH LytTR-type" evidence="3">
    <location>
        <begin position="133"/>
        <end position="238"/>
    </location>
</feature>
<dbReference type="OrthoDB" id="9809318at2"/>
<dbReference type="SUPFAM" id="SSF52172">
    <property type="entry name" value="CheY-like"/>
    <property type="match status" value="1"/>
</dbReference>
<organism evidence="4 5">
    <name type="scientific">Psychrobacillus insolitus</name>
    <dbReference type="NCBI Taxonomy" id="1461"/>
    <lineage>
        <taxon>Bacteria</taxon>
        <taxon>Bacillati</taxon>
        <taxon>Bacillota</taxon>
        <taxon>Bacilli</taxon>
        <taxon>Bacillales</taxon>
        <taxon>Bacillaceae</taxon>
        <taxon>Psychrobacillus</taxon>
    </lineage>
</organism>
<dbReference type="PANTHER" id="PTHR37299">
    <property type="entry name" value="TRANSCRIPTIONAL REGULATOR-RELATED"/>
    <property type="match status" value="1"/>
</dbReference>
<dbReference type="InterPro" id="IPR001789">
    <property type="entry name" value="Sig_transdc_resp-reg_receiver"/>
</dbReference>
<evidence type="ECO:0000313" key="5">
    <source>
        <dbReference type="Proteomes" id="UP000248646"/>
    </source>
</evidence>
<dbReference type="RefSeq" id="WP_111440218.1">
    <property type="nucleotide sequence ID" value="NZ_QKZI01000007.1"/>
</dbReference>
<feature type="domain" description="Response regulatory" evidence="2">
    <location>
        <begin position="4"/>
        <end position="118"/>
    </location>
</feature>
<keyword evidence="1" id="KW-0597">Phosphoprotein</keyword>
<evidence type="ECO:0000313" key="4">
    <source>
        <dbReference type="EMBL" id="PZX03052.1"/>
    </source>
</evidence>
<dbReference type="SMART" id="SM00448">
    <property type="entry name" value="REC"/>
    <property type="match status" value="1"/>
</dbReference>
<dbReference type="SMART" id="SM00850">
    <property type="entry name" value="LytTR"/>
    <property type="match status" value="1"/>
</dbReference>
<reference evidence="4 5" key="1">
    <citation type="submission" date="2018-06" db="EMBL/GenBank/DDBJ databases">
        <title>Genomic Encyclopedia of Type Strains, Phase IV (KMG-IV): sequencing the most valuable type-strain genomes for metagenomic binning, comparative biology and taxonomic classification.</title>
        <authorList>
            <person name="Goeker M."/>
        </authorList>
    </citation>
    <scope>NUCLEOTIDE SEQUENCE [LARGE SCALE GENOMIC DNA]</scope>
    <source>
        <strain evidence="4 5">DSM 5</strain>
    </source>
</reference>
<feature type="modified residue" description="4-aspartylphosphate" evidence="1">
    <location>
        <position position="55"/>
    </location>
</feature>
<dbReference type="GO" id="GO:0003677">
    <property type="term" value="F:DNA binding"/>
    <property type="evidence" value="ECO:0007669"/>
    <property type="project" value="InterPro"/>
</dbReference>
<dbReference type="GO" id="GO:0000156">
    <property type="term" value="F:phosphorelay response regulator activity"/>
    <property type="evidence" value="ECO:0007669"/>
    <property type="project" value="InterPro"/>
</dbReference>
<gene>
    <name evidence="4" type="ORF">C7437_1075</name>
</gene>
<evidence type="ECO:0000259" key="3">
    <source>
        <dbReference type="PROSITE" id="PS50930"/>
    </source>
</evidence>
<dbReference type="Gene3D" id="3.40.50.2300">
    <property type="match status" value="1"/>
</dbReference>
<evidence type="ECO:0000259" key="2">
    <source>
        <dbReference type="PROSITE" id="PS50110"/>
    </source>
</evidence>
<evidence type="ECO:0000256" key="1">
    <source>
        <dbReference type="PROSITE-ProRule" id="PRU00169"/>
    </source>
</evidence>
<protein>
    <submittedName>
        <fullName evidence="4">LytTR family two component transcriptional regulator</fullName>
    </submittedName>
</protein>
<keyword evidence="5" id="KW-1185">Reference proteome</keyword>
<dbReference type="Pfam" id="PF04397">
    <property type="entry name" value="LytTR"/>
    <property type="match status" value="1"/>
</dbReference>
<dbReference type="AlphaFoldDB" id="A0A2W7MCU0"/>
<proteinExistence type="predicted"/>
<accession>A0A2W7MCU0</accession>
<comment type="caution">
    <text evidence="4">The sequence shown here is derived from an EMBL/GenBank/DDBJ whole genome shotgun (WGS) entry which is preliminary data.</text>
</comment>
<dbReference type="InterPro" id="IPR011006">
    <property type="entry name" value="CheY-like_superfamily"/>
</dbReference>
<sequence>MTYKTIIIDDERYSREELAFLLSSYKEIEIIGEADSAETGLKIVAKDEPDIVFVDIEMTGLNGIEFAKITSQMKKPPIIIFATAFPNYALDAFNANATDYLLKPFEEKRLKETIDRIKSLTKQPIQPQTTLRLAVHVDERIIYIEPSSILYVSRNDRDTVIRTLKGEFISKHTLKELEEKLTGHHFFRTHKSFLVNTHQIIEVSTWSSSIYHVRLNGISEQIPLSRNYVKELRDILEM</sequence>
<dbReference type="Gene3D" id="2.40.50.1020">
    <property type="entry name" value="LytTr DNA-binding domain"/>
    <property type="match status" value="1"/>
</dbReference>
<dbReference type="EMBL" id="QKZI01000007">
    <property type="protein sequence ID" value="PZX03052.1"/>
    <property type="molecule type" value="Genomic_DNA"/>
</dbReference>